<dbReference type="SUPFAM" id="SSF46785">
    <property type="entry name" value="Winged helix' DNA-binding domain"/>
    <property type="match status" value="1"/>
</dbReference>
<keyword evidence="4" id="KW-0010">Activator</keyword>
<dbReference type="CDD" id="cd08411">
    <property type="entry name" value="PBP2_OxyR"/>
    <property type="match status" value="1"/>
</dbReference>
<keyword evidence="5" id="KW-0804">Transcription</keyword>
<accession>A0A6P1SZ68</accession>
<dbReference type="PANTHER" id="PTHR30346:SF26">
    <property type="entry name" value="HYDROGEN PEROXIDE-INDUCIBLE GENES ACTIVATOR"/>
    <property type="match status" value="1"/>
</dbReference>
<dbReference type="GO" id="GO:0003677">
    <property type="term" value="F:DNA binding"/>
    <property type="evidence" value="ECO:0007669"/>
    <property type="project" value="UniProtKB-KW"/>
</dbReference>
<organism evidence="7 8">
    <name type="scientific">Algicella marina</name>
    <dbReference type="NCBI Taxonomy" id="2683284"/>
    <lineage>
        <taxon>Bacteria</taxon>
        <taxon>Pseudomonadati</taxon>
        <taxon>Pseudomonadota</taxon>
        <taxon>Alphaproteobacteria</taxon>
        <taxon>Rhodobacterales</taxon>
        <taxon>Paracoccaceae</taxon>
        <taxon>Algicella</taxon>
    </lineage>
</organism>
<comment type="similarity">
    <text evidence="1">Belongs to the LysR transcriptional regulatory family.</text>
</comment>
<evidence type="ECO:0000256" key="5">
    <source>
        <dbReference type="ARBA" id="ARBA00023163"/>
    </source>
</evidence>
<reference evidence="7 8" key="1">
    <citation type="submission" date="2019-12" db="EMBL/GenBank/DDBJ databases">
        <title>Complete genome sequence of Algicella marina strain 9Alg 56(T) isolated from the red alga Tichocarpus crinitus.</title>
        <authorList>
            <person name="Kim S.-G."/>
            <person name="Nedashkovskaya O.I."/>
        </authorList>
    </citation>
    <scope>NUCLEOTIDE SEQUENCE [LARGE SCALE GENOMIC DNA]</scope>
    <source>
        <strain evidence="7 8">9Alg 56</strain>
    </source>
</reference>
<evidence type="ECO:0000256" key="1">
    <source>
        <dbReference type="ARBA" id="ARBA00009437"/>
    </source>
</evidence>
<evidence type="ECO:0000259" key="6">
    <source>
        <dbReference type="PROSITE" id="PS50931"/>
    </source>
</evidence>
<protein>
    <submittedName>
        <fullName evidence="7">LysR family transcriptional regulator</fullName>
    </submittedName>
</protein>
<evidence type="ECO:0000313" key="8">
    <source>
        <dbReference type="Proteomes" id="UP000464495"/>
    </source>
</evidence>
<name>A0A6P1SZ68_9RHOB</name>
<dbReference type="SUPFAM" id="SSF53850">
    <property type="entry name" value="Periplasmic binding protein-like II"/>
    <property type="match status" value="1"/>
</dbReference>
<dbReference type="Gene3D" id="1.10.10.10">
    <property type="entry name" value="Winged helix-like DNA-binding domain superfamily/Winged helix DNA-binding domain"/>
    <property type="match status" value="1"/>
</dbReference>
<dbReference type="Pfam" id="PF03466">
    <property type="entry name" value="LysR_substrate"/>
    <property type="match status" value="1"/>
</dbReference>
<dbReference type="Pfam" id="PF00126">
    <property type="entry name" value="HTH_1"/>
    <property type="match status" value="1"/>
</dbReference>
<dbReference type="InterPro" id="IPR036390">
    <property type="entry name" value="WH_DNA-bd_sf"/>
</dbReference>
<dbReference type="RefSeq" id="WP_161861232.1">
    <property type="nucleotide sequence ID" value="NZ_CP046620.1"/>
</dbReference>
<evidence type="ECO:0000256" key="4">
    <source>
        <dbReference type="ARBA" id="ARBA00023159"/>
    </source>
</evidence>
<dbReference type="FunFam" id="1.10.10.10:FF:000001">
    <property type="entry name" value="LysR family transcriptional regulator"/>
    <property type="match status" value="1"/>
</dbReference>
<evidence type="ECO:0000256" key="2">
    <source>
        <dbReference type="ARBA" id="ARBA00023015"/>
    </source>
</evidence>
<dbReference type="PRINTS" id="PR00039">
    <property type="entry name" value="HTHLYSR"/>
</dbReference>
<dbReference type="AlphaFoldDB" id="A0A6P1SZ68"/>
<dbReference type="InterPro" id="IPR000847">
    <property type="entry name" value="LysR_HTH_N"/>
</dbReference>
<proteinExistence type="inferred from homology"/>
<dbReference type="EMBL" id="CP046620">
    <property type="protein sequence ID" value="QHQ34663.1"/>
    <property type="molecule type" value="Genomic_DNA"/>
</dbReference>
<evidence type="ECO:0000313" key="7">
    <source>
        <dbReference type="EMBL" id="QHQ34663.1"/>
    </source>
</evidence>
<keyword evidence="8" id="KW-1185">Reference proteome</keyword>
<gene>
    <name evidence="7" type="ORF">GO499_05385</name>
</gene>
<dbReference type="GO" id="GO:0032993">
    <property type="term" value="C:protein-DNA complex"/>
    <property type="evidence" value="ECO:0007669"/>
    <property type="project" value="TreeGrafter"/>
</dbReference>
<dbReference type="Gene3D" id="3.40.190.10">
    <property type="entry name" value="Periplasmic binding protein-like II"/>
    <property type="match status" value="2"/>
</dbReference>
<dbReference type="PANTHER" id="PTHR30346">
    <property type="entry name" value="TRANSCRIPTIONAL DUAL REGULATOR HCAR-RELATED"/>
    <property type="match status" value="1"/>
</dbReference>
<sequence length="308" mass="33472">MKITLRQLEYFIMLAETRHFGRAAELSGVSQPALSVQIQELEGRLGAKLIERKARQVVLTQTGREVLRKAQSVCAEVTSIEQVARLEQGLMGQINIGVIPTVAPYLLPPALGALRKRYPEMRLGVREAQTQILLSELEAGRLDAVVAALPSGFDGGEEVLLFEDPFLLAGNAKAMADLPETLNPSELDPERLLLLDEGHCLSDQALEACALERMRHRIDLRASSLSTLCGLVALGQGLTLVPRLAAETEMKSTPDLVLRPFPGEAPLRRVGLIRRKTEVDDTWFDALAAVFRAAGNADVTTEAVPAPG</sequence>
<dbReference type="InterPro" id="IPR005119">
    <property type="entry name" value="LysR_subst-bd"/>
</dbReference>
<dbReference type="KEGG" id="amaq:GO499_05385"/>
<keyword evidence="3" id="KW-0238">DNA-binding</keyword>
<feature type="domain" description="HTH lysR-type" evidence="6">
    <location>
        <begin position="3"/>
        <end position="60"/>
    </location>
</feature>
<dbReference type="GO" id="GO:0003700">
    <property type="term" value="F:DNA-binding transcription factor activity"/>
    <property type="evidence" value="ECO:0007669"/>
    <property type="project" value="InterPro"/>
</dbReference>
<dbReference type="InterPro" id="IPR036388">
    <property type="entry name" value="WH-like_DNA-bd_sf"/>
</dbReference>
<dbReference type="PROSITE" id="PS50931">
    <property type="entry name" value="HTH_LYSR"/>
    <property type="match status" value="1"/>
</dbReference>
<evidence type="ECO:0000256" key="3">
    <source>
        <dbReference type="ARBA" id="ARBA00023125"/>
    </source>
</evidence>
<keyword evidence="2" id="KW-0805">Transcription regulation</keyword>
<dbReference type="Proteomes" id="UP000464495">
    <property type="component" value="Chromosome"/>
</dbReference>